<evidence type="ECO:0000256" key="1">
    <source>
        <dbReference type="SAM" id="SignalP"/>
    </source>
</evidence>
<evidence type="ECO:0000313" key="2">
    <source>
        <dbReference type="EMBL" id="CAE7038104.1"/>
    </source>
</evidence>
<feature type="chain" id="PRO_5032894661" evidence="1">
    <location>
        <begin position="22"/>
        <end position="476"/>
    </location>
</feature>
<keyword evidence="3" id="KW-1185">Reference proteome</keyword>
<feature type="signal peptide" evidence="1">
    <location>
        <begin position="1"/>
        <end position="21"/>
    </location>
</feature>
<dbReference type="EMBL" id="CAJNDS010000281">
    <property type="protein sequence ID" value="CAE7038104.1"/>
    <property type="molecule type" value="Genomic_DNA"/>
</dbReference>
<organism evidence="2 3">
    <name type="scientific">Symbiodinium natans</name>
    <dbReference type="NCBI Taxonomy" id="878477"/>
    <lineage>
        <taxon>Eukaryota</taxon>
        <taxon>Sar</taxon>
        <taxon>Alveolata</taxon>
        <taxon>Dinophyceae</taxon>
        <taxon>Suessiales</taxon>
        <taxon>Symbiodiniaceae</taxon>
        <taxon>Symbiodinium</taxon>
    </lineage>
</organism>
<name>A0A812ILZ0_9DINO</name>
<comment type="caution">
    <text evidence="2">The sequence shown here is derived from an EMBL/GenBank/DDBJ whole genome shotgun (WGS) entry which is preliminary data.</text>
</comment>
<dbReference type="Proteomes" id="UP000604046">
    <property type="component" value="Unassembled WGS sequence"/>
</dbReference>
<protein>
    <submittedName>
        <fullName evidence="2">Omh4 protein</fullName>
    </submittedName>
</protein>
<dbReference type="OrthoDB" id="410168at2759"/>
<dbReference type="AlphaFoldDB" id="A0A812ILZ0"/>
<proteinExistence type="predicted"/>
<sequence>MRPLFSLWPLLVLATAQTSRGSAILYVEAQDGLEDKLEPDEITPCLTFGVLTLRKSTLTVISEILKKLGDVMDTSAEPGPERFLLFAAMDLIATAVHLLDVTYLLSCARLGCEQCGLGHAELPGTSFSVQSLFASFGRKATAFCHMVESSIDLTESTLEIRQREPPIIWRRSSVQQVRDAIQDLLTSGIAISMEELPAREDALVNLGGIMGQGVRLTILQLLDAIPDMASEARHLPKGVPAWSQRAAAEVLEASGASSATLQEMLFLLPLPPAGWPATRASPLCEKRSLHSVASSRPGSRQAQIAAARRDAAATTTWLGASPSQLLKITATSSRPLYRSYVAIRNAGRFGQEASCEEAVGILYDPTLCLGSELGLSGVIYFLTMDPEIDDPLYVRWIGRAWSGQTSQEQPVWQSTVDPILKSQRSTALGICSRSLNPMAGNCQTIWEILQADSISTASIVYVPVNPTVPPPLEAMR</sequence>
<keyword evidence="1" id="KW-0732">Signal</keyword>
<accession>A0A812ILZ0</accession>
<gene>
    <name evidence="2" type="primary">omh4</name>
    <name evidence="2" type="ORF">SNAT2548_LOCUS4571</name>
</gene>
<reference evidence="2" key="1">
    <citation type="submission" date="2021-02" db="EMBL/GenBank/DDBJ databases">
        <authorList>
            <person name="Dougan E. K."/>
            <person name="Rhodes N."/>
            <person name="Thang M."/>
            <person name="Chan C."/>
        </authorList>
    </citation>
    <scope>NUCLEOTIDE SEQUENCE</scope>
</reference>
<evidence type="ECO:0000313" key="3">
    <source>
        <dbReference type="Proteomes" id="UP000604046"/>
    </source>
</evidence>